<evidence type="ECO:0000256" key="1">
    <source>
        <dbReference type="SAM" id="SignalP"/>
    </source>
</evidence>
<dbReference type="InterPro" id="IPR044023">
    <property type="entry name" value="Ig_7"/>
</dbReference>
<feature type="domain" description="Ig-like" evidence="2">
    <location>
        <begin position="763"/>
        <end position="838"/>
    </location>
</feature>
<dbReference type="Proteomes" id="UP001202180">
    <property type="component" value="Unassembled WGS sequence"/>
</dbReference>
<feature type="non-terminal residue" evidence="3">
    <location>
        <position position="846"/>
    </location>
</feature>
<accession>A0ABT0HUD0</accession>
<feature type="signal peptide" evidence="1">
    <location>
        <begin position="1"/>
        <end position="24"/>
    </location>
</feature>
<feature type="domain" description="Ig-like" evidence="2">
    <location>
        <begin position="610"/>
        <end position="684"/>
    </location>
</feature>
<sequence>MRTSINTYWLFILLVVMGLRTAHAQTSLTLTYGNPSATSDTTFDGSVFQAGTETGDARFFAKFGGTGTRYFEIDSPGENTTRKVTSDGFVFIRPVASMVIDQSKIKGFTGPVSGSLVITVKPLSITTINTNVTTEASPGSDIIVYYRTGSGTFPKELINNKFNVQLLNANGTLVGDLQNVTDQYNGREQAAASFGGIRSIKATLPTSATSGSYQVRVVTRGLVANVTGSVSSVFTIKASTPIVTAIAANGVAGNYCAGSTVSFPFSTTGTFPAGNAFKVQLINANGSILQDLPGTSVSSSISTTLPASLATGTYRFQVAATATNVVSNTSTIGVLAFPTMTISGSSTIAAGATAPVRFDFTGTPPWSFTYTDNVTVRTGTSTANSTTITPTFAASTTYDKSFIKSFNDNICGISDLISGSAQITTISPLTLVTGTLSGSYCPGSTVPVSFSVNGSAPSGVVYQAQLSDATGSFSSPQSIGSGGSSPISVLVPATITPGTGYRIQLVIQKPTTSGVVDYSSFVSSIASTFIISRTDAPKVADLTVCSGTTTNPLSATGTNLKWYTTSTASQSLTSAPTPPNDKSSVYYVSQTVNGCESVRQPLSVSVVTTPSAPSVSSITLCQGAQGQFSATIPGALWYTAATEGTGSSQPPTLNNQTTGEQTVYVSQTINGCESPRTVVKATVNAIPAAPTLPTSATFCQFSTPGSLTATGSGLIWYGQSGRLTGAPTPGTSLSGIQSYFVTQTISGCESPRASITVVITNAPLAPVAGSPAYCVGTTPTSLTASGTNLRWYTGSTSVASSPTSPSFSTQTATVFTFYVSQTDVNGCESPRQPVSVSVVATPSAPA</sequence>
<feature type="domain" description="Ig-like" evidence="2">
    <location>
        <begin position="536"/>
        <end position="606"/>
    </location>
</feature>
<dbReference type="Pfam" id="PF19081">
    <property type="entry name" value="Ig_7"/>
    <property type="match status" value="3"/>
</dbReference>
<keyword evidence="1" id="KW-0732">Signal</keyword>
<name>A0ABT0HUD0_9BACT</name>
<protein>
    <recommendedName>
        <fullName evidence="2">Ig-like domain-containing protein</fullName>
    </recommendedName>
</protein>
<dbReference type="EMBL" id="JALPRF010000012">
    <property type="protein sequence ID" value="MCK8495797.1"/>
    <property type="molecule type" value="Genomic_DNA"/>
</dbReference>
<feature type="chain" id="PRO_5045091237" description="Ig-like domain-containing protein" evidence="1">
    <location>
        <begin position="25"/>
        <end position="846"/>
    </location>
</feature>
<reference evidence="3 4" key="1">
    <citation type="submission" date="2022-04" db="EMBL/GenBank/DDBJ databases">
        <title>Spirosoma sp. strain RP8 genome sequencing and assembly.</title>
        <authorList>
            <person name="Jung Y."/>
        </authorList>
    </citation>
    <scope>NUCLEOTIDE SEQUENCE [LARGE SCALE GENOMIC DNA]</scope>
    <source>
        <strain evidence="3 4">RP8</strain>
    </source>
</reference>
<keyword evidence="4" id="KW-1185">Reference proteome</keyword>
<gene>
    <name evidence="3" type="ORF">M0L20_28280</name>
</gene>
<proteinExistence type="predicted"/>
<evidence type="ECO:0000313" key="4">
    <source>
        <dbReference type="Proteomes" id="UP001202180"/>
    </source>
</evidence>
<evidence type="ECO:0000313" key="3">
    <source>
        <dbReference type="EMBL" id="MCK8495797.1"/>
    </source>
</evidence>
<evidence type="ECO:0000259" key="2">
    <source>
        <dbReference type="Pfam" id="PF19081"/>
    </source>
</evidence>
<comment type="caution">
    <text evidence="3">The sequence shown here is derived from an EMBL/GenBank/DDBJ whole genome shotgun (WGS) entry which is preliminary data.</text>
</comment>
<organism evidence="3 4">
    <name type="scientific">Spirosoma liriopis</name>
    <dbReference type="NCBI Taxonomy" id="2937440"/>
    <lineage>
        <taxon>Bacteria</taxon>
        <taxon>Pseudomonadati</taxon>
        <taxon>Bacteroidota</taxon>
        <taxon>Cytophagia</taxon>
        <taxon>Cytophagales</taxon>
        <taxon>Cytophagaceae</taxon>
        <taxon>Spirosoma</taxon>
    </lineage>
</organism>